<dbReference type="SUPFAM" id="SSF52980">
    <property type="entry name" value="Restriction endonuclease-like"/>
    <property type="match status" value="1"/>
</dbReference>
<dbReference type="InterPro" id="IPR011335">
    <property type="entry name" value="Restrct_endonuc-II-like"/>
</dbReference>
<dbReference type="RefSeq" id="WP_104528294.1">
    <property type="nucleotide sequence ID" value="NZ_POQT01000012.1"/>
</dbReference>
<proteinExistence type="predicted"/>
<reference evidence="1 2" key="1">
    <citation type="submission" date="2019-02" db="EMBL/GenBank/DDBJ databases">
        <title>Sequencing the genomes of 1000 actinobacteria strains.</title>
        <authorList>
            <person name="Klenk H.-P."/>
        </authorList>
    </citation>
    <scope>NUCLEOTIDE SEQUENCE [LARGE SCALE GENOMIC DNA]</scope>
    <source>
        <strain evidence="1 2">DSM 44509</strain>
    </source>
</reference>
<evidence type="ECO:0008006" key="3">
    <source>
        <dbReference type="Google" id="ProtNLM"/>
    </source>
</evidence>
<accession>A0A4Q7Y756</accession>
<dbReference type="OrthoDB" id="3173471at2"/>
<dbReference type="Proteomes" id="UP000292507">
    <property type="component" value="Unassembled WGS sequence"/>
</dbReference>
<protein>
    <recommendedName>
        <fullName evidence="3">DUF559 domain-containing protein</fullName>
    </recommendedName>
</protein>
<evidence type="ECO:0000313" key="1">
    <source>
        <dbReference type="EMBL" id="RZU32832.1"/>
    </source>
</evidence>
<dbReference type="Gene3D" id="3.40.960.10">
    <property type="entry name" value="VSR Endonuclease"/>
    <property type="match status" value="1"/>
</dbReference>
<dbReference type="AlphaFoldDB" id="A0A4Q7Y756"/>
<evidence type="ECO:0000313" key="2">
    <source>
        <dbReference type="Proteomes" id="UP000292507"/>
    </source>
</evidence>
<name>A0A4Q7Y756_9ACTN</name>
<sequence length="296" mass="32396">MTRTPTRPAQLRGKLFRGSEQVGAGILTPGQLRSSAWRRLFPDVYACATPPVTHHRRARAVARLLLPGAVLSGRSAAVLWGVDAAERDDPVECTLSPTRRAGAVQGVHVTRRHLPDDEMVRRHGVLVTTPMRTGLDLARIQPPDEAVVHLDRFLRSGLITLAGLRSAAAATTGPGCRAIRRAVDRADGLAQSPQETRLRLLLHRSTLPRPLAQHVVHDADGRFVAQIDLGWPEQRVALEYDGVWHGEAQQVGKDRQRLNRLTAAGWTVIFVTAADLHDPVALVARVRAALEAPRYA</sequence>
<keyword evidence="2" id="KW-1185">Reference proteome</keyword>
<organism evidence="1 2">
    <name type="scientific">Blastococcus saxobsidens</name>
    <dbReference type="NCBI Taxonomy" id="138336"/>
    <lineage>
        <taxon>Bacteria</taxon>
        <taxon>Bacillati</taxon>
        <taxon>Actinomycetota</taxon>
        <taxon>Actinomycetes</taxon>
        <taxon>Geodermatophilales</taxon>
        <taxon>Geodermatophilaceae</taxon>
        <taxon>Blastococcus</taxon>
    </lineage>
</organism>
<dbReference type="EMBL" id="SHKV01000001">
    <property type="protein sequence ID" value="RZU32832.1"/>
    <property type="molecule type" value="Genomic_DNA"/>
</dbReference>
<gene>
    <name evidence="1" type="ORF">BKA19_2541</name>
</gene>
<comment type="caution">
    <text evidence="1">The sequence shown here is derived from an EMBL/GenBank/DDBJ whole genome shotgun (WGS) entry which is preliminary data.</text>
</comment>